<feature type="transmembrane region" description="Helical" evidence="2">
    <location>
        <begin position="419"/>
        <end position="445"/>
    </location>
</feature>
<protein>
    <submittedName>
        <fullName evidence="3">PIR Superfamily Protein</fullName>
    </submittedName>
</protein>
<feature type="region of interest" description="Disordered" evidence="1">
    <location>
        <begin position="349"/>
        <end position="404"/>
    </location>
</feature>
<feature type="region of interest" description="Disordered" evidence="1">
    <location>
        <begin position="150"/>
        <end position="312"/>
    </location>
</feature>
<evidence type="ECO:0000313" key="3">
    <source>
        <dbReference type="EMBL" id="SBS98901.1"/>
    </source>
</evidence>
<keyword evidence="2" id="KW-1133">Transmembrane helix</keyword>
<dbReference type="VEuPathDB" id="PlasmoDB:PocGH01_00207500"/>
<name>A0A1A8X2S3_PLAOA</name>
<dbReference type="Proteomes" id="UP000078546">
    <property type="component" value="Unassembled WGS sequence"/>
</dbReference>
<evidence type="ECO:0000313" key="4">
    <source>
        <dbReference type="Proteomes" id="UP000078546"/>
    </source>
</evidence>
<dbReference type="EMBL" id="FLQV01001014">
    <property type="protein sequence ID" value="SBS98901.1"/>
    <property type="molecule type" value="Genomic_DNA"/>
</dbReference>
<sequence>MATISVVSTSGPNTTRRDECIAKLADIQSNFYIKISELNRINEEDENFIQKCNELGNYLDYYDDDVKDCYEDDFSYIYETIKQMLRNDLTKSTKYVKCIRNVTSQIKEQIETTKETRGFRREKGLKDVIIEIEKEVEHILESSKKTLDKEQLEGQVLTNPDQKNHHERGTTDKRGALDHPKSIVSPPDVVDPNSKSHEMNVPSVAAHKTEDTVTAGASTLGDSESVRTYSQESTPLQDTASTVSEQKDKFSVGGLDNGEGKPGQSLTHTIQRTSLEQDGSSEQGSRQEGQVSLAHDSHDERATSGESEVPKANEQLDTKISLEMQPNHQESELSIQQHLDQTLTRHTTTGGVIHDSTNPDENAANSGVLKSAEASPEATTRNNGITTTKVIHSGGENSDAGDINSSTPETEFGIISLKMYIIISLSILGILLLLIFLCKFTSLGSHFSKKKKRKRQEIQEELERMMYSPSNFTDDNMYLSYAHLENY</sequence>
<keyword evidence="2" id="KW-0812">Transmembrane</keyword>
<feature type="compositionally biased region" description="Polar residues" evidence="1">
    <location>
        <begin position="377"/>
        <end position="390"/>
    </location>
</feature>
<feature type="compositionally biased region" description="Polar residues" evidence="1">
    <location>
        <begin position="349"/>
        <end position="365"/>
    </location>
</feature>
<organism evidence="3 4">
    <name type="scientific">Plasmodium ovale curtisi</name>
    <dbReference type="NCBI Taxonomy" id="864141"/>
    <lineage>
        <taxon>Eukaryota</taxon>
        <taxon>Sar</taxon>
        <taxon>Alveolata</taxon>
        <taxon>Apicomplexa</taxon>
        <taxon>Aconoidasida</taxon>
        <taxon>Haemosporida</taxon>
        <taxon>Plasmodiidae</taxon>
        <taxon>Plasmodium</taxon>
        <taxon>Plasmodium (Plasmodium)</taxon>
    </lineage>
</organism>
<dbReference type="AlphaFoldDB" id="A0A1A8X2S3"/>
<feature type="compositionally biased region" description="Polar residues" evidence="1">
    <location>
        <begin position="264"/>
        <end position="290"/>
    </location>
</feature>
<reference evidence="4" key="1">
    <citation type="submission" date="2016-05" db="EMBL/GenBank/DDBJ databases">
        <authorList>
            <person name="Naeem Raeece"/>
        </authorList>
    </citation>
    <scope>NUCLEOTIDE SEQUENCE [LARGE SCALE GENOMIC DNA]</scope>
</reference>
<evidence type="ECO:0000256" key="1">
    <source>
        <dbReference type="SAM" id="MobiDB-lite"/>
    </source>
</evidence>
<keyword evidence="2" id="KW-0472">Membrane</keyword>
<evidence type="ECO:0000256" key="2">
    <source>
        <dbReference type="SAM" id="Phobius"/>
    </source>
</evidence>
<feature type="compositionally biased region" description="Basic and acidic residues" evidence="1">
    <location>
        <begin position="295"/>
        <end position="312"/>
    </location>
</feature>
<proteinExistence type="predicted"/>
<accession>A0A1A8X2S3</accession>
<feature type="compositionally biased region" description="Basic and acidic residues" evidence="1">
    <location>
        <begin position="162"/>
        <end position="181"/>
    </location>
</feature>
<feature type="compositionally biased region" description="Polar residues" evidence="1">
    <location>
        <begin position="215"/>
        <end position="244"/>
    </location>
</feature>
<gene>
    <name evidence="3" type="ORF">POVCU1_049520</name>
</gene>